<organism evidence="1 2">
    <name type="scientific">Stenotrophomonas maltophilia</name>
    <name type="common">Pseudomonas maltophilia</name>
    <name type="synonym">Xanthomonas maltophilia</name>
    <dbReference type="NCBI Taxonomy" id="40324"/>
    <lineage>
        <taxon>Bacteria</taxon>
        <taxon>Pseudomonadati</taxon>
        <taxon>Pseudomonadota</taxon>
        <taxon>Gammaproteobacteria</taxon>
        <taxon>Lysobacterales</taxon>
        <taxon>Lysobacteraceae</taxon>
        <taxon>Stenotrophomonas</taxon>
        <taxon>Stenotrophomonas maltophilia group</taxon>
    </lineage>
</organism>
<protein>
    <submittedName>
        <fullName evidence="1">Uncharacterized protein</fullName>
    </submittedName>
</protein>
<dbReference type="AlphaFoldDB" id="A0AAJ2TK08"/>
<dbReference type="EMBL" id="JAXRVB010000002">
    <property type="protein sequence ID" value="MDZ5763282.1"/>
    <property type="molecule type" value="Genomic_DNA"/>
</dbReference>
<sequence>MRAFDLRRLKKDARKSGMRVVGNFLIASYTRDVISGFAIDPAPSAIYLWTFVLPTYDDLSFLHMSLGQRVAVAKGDERFFCGMHTEYVENLERVRAAADLLLYVDSLDFTSDYSEWVKYISAIRLGDFVAADATLKTLLKLPMSNAIKSRLDAILSVLKNGGESGAQHLLETWSVQMARLVGGSSWGSGR</sequence>
<dbReference type="Proteomes" id="UP001288387">
    <property type="component" value="Unassembled WGS sequence"/>
</dbReference>
<reference evidence="1" key="1">
    <citation type="submission" date="2023-12" db="EMBL/GenBank/DDBJ databases">
        <title>'Antibacterial potential of Stenotrophomonas maltophilia cystic fibrosis isolates' (manuscript under preparation).</title>
        <authorList>
            <person name="Crisan C.V."/>
            <person name="Pettis M."/>
            <person name="Goldberg J.B."/>
        </authorList>
    </citation>
    <scope>NUCLEOTIDE SEQUENCE</scope>
    <source>
        <strain evidence="1">CCV129</strain>
    </source>
</reference>
<dbReference type="RefSeq" id="WP_143567674.1">
    <property type="nucleotide sequence ID" value="NZ_JAKJQX010000016.1"/>
</dbReference>
<proteinExistence type="predicted"/>
<accession>A0AAJ2TK08</accession>
<comment type="caution">
    <text evidence="1">The sequence shown here is derived from an EMBL/GenBank/DDBJ whole genome shotgun (WGS) entry which is preliminary data.</text>
</comment>
<name>A0AAJ2TK08_STEMA</name>
<evidence type="ECO:0000313" key="1">
    <source>
        <dbReference type="EMBL" id="MDZ5763282.1"/>
    </source>
</evidence>
<gene>
    <name evidence="1" type="ORF">U4I38_02240</name>
</gene>
<evidence type="ECO:0000313" key="2">
    <source>
        <dbReference type="Proteomes" id="UP001288387"/>
    </source>
</evidence>